<proteinExistence type="predicted"/>
<reference evidence="1 2" key="1">
    <citation type="submission" date="2021-09" db="EMBL/GenBank/DDBJ databases">
        <title>Lysobacter sp. 13A isolated from the river sediment.</title>
        <authorList>
            <person name="Liu H."/>
            <person name="Li S."/>
            <person name="Mao S."/>
        </authorList>
    </citation>
    <scope>NUCLEOTIDE SEQUENCE [LARGE SCALE GENOMIC DNA]</scope>
    <source>
        <strain evidence="1 2">13A</strain>
    </source>
</reference>
<dbReference type="EMBL" id="JAINZW010000002">
    <property type="protein sequence ID" value="MBZ4039096.1"/>
    <property type="molecule type" value="Genomic_DNA"/>
</dbReference>
<evidence type="ECO:0000313" key="1">
    <source>
        <dbReference type="EMBL" id="MBZ4039096.1"/>
    </source>
</evidence>
<name>A0ABS7T5E3_9GAMM</name>
<dbReference type="RefSeq" id="WP_223675337.1">
    <property type="nucleotide sequence ID" value="NZ_JAINZW010000002.1"/>
</dbReference>
<dbReference type="Proteomes" id="UP001430954">
    <property type="component" value="Unassembled WGS sequence"/>
</dbReference>
<gene>
    <name evidence="1" type="ORF">K6753_06065</name>
</gene>
<keyword evidence="2" id="KW-1185">Reference proteome</keyword>
<evidence type="ECO:0000313" key="2">
    <source>
        <dbReference type="Proteomes" id="UP001430954"/>
    </source>
</evidence>
<accession>A0ABS7T5E3</accession>
<organism evidence="1 2">
    <name type="scientific">Novilysobacter selenitireducens</name>
    <dbReference type="NCBI Taxonomy" id="2872639"/>
    <lineage>
        <taxon>Bacteria</taxon>
        <taxon>Pseudomonadati</taxon>
        <taxon>Pseudomonadota</taxon>
        <taxon>Gammaproteobacteria</taxon>
        <taxon>Lysobacterales</taxon>
        <taxon>Lysobacteraceae</taxon>
        <taxon>Novilysobacter</taxon>
    </lineage>
</organism>
<protein>
    <submittedName>
        <fullName evidence="1">Uncharacterized protein</fullName>
    </submittedName>
</protein>
<comment type="caution">
    <text evidence="1">The sequence shown here is derived from an EMBL/GenBank/DDBJ whole genome shotgun (WGS) entry which is preliminary data.</text>
</comment>
<sequence length="128" mass="14623">MERFGAVQVNHVWSWCAVNESERAVYLSVWTDHVEKVDGETTYTLQGPEWGMDESGCKTPARKDHDEKLALVLNQGYSAYGYFIEAKDRAAVPREIADIRTSFVMEMRVLKSPDGWVTGTPIRRVEVR</sequence>